<dbReference type="AlphaFoldDB" id="C0GCC3"/>
<evidence type="ECO:0000256" key="5">
    <source>
        <dbReference type="ARBA" id="ARBA00023136"/>
    </source>
</evidence>
<feature type="transmembrane region" description="Helical" evidence="6">
    <location>
        <begin position="376"/>
        <end position="395"/>
    </location>
</feature>
<keyword evidence="4 6" id="KW-1133">Transmembrane helix</keyword>
<evidence type="ECO:0000256" key="1">
    <source>
        <dbReference type="ARBA" id="ARBA00004651"/>
    </source>
</evidence>
<feature type="transmembrane region" description="Helical" evidence="6">
    <location>
        <begin position="110"/>
        <end position="130"/>
    </location>
</feature>
<dbReference type="InterPro" id="IPR011701">
    <property type="entry name" value="MFS"/>
</dbReference>
<feature type="transmembrane region" description="Helical" evidence="6">
    <location>
        <begin position="318"/>
        <end position="339"/>
    </location>
</feature>
<feature type="transmembrane region" description="Helical" evidence="6">
    <location>
        <begin position="295"/>
        <end position="312"/>
    </location>
</feature>
<comment type="subcellular location">
    <subcellularLocation>
        <location evidence="1">Cell membrane</location>
        <topology evidence="1">Multi-pass membrane protein</topology>
    </subcellularLocation>
</comment>
<dbReference type="InterPro" id="IPR036259">
    <property type="entry name" value="MFS_trans_sf"/>
</dbReference>
<dbReference type="PROSITE" id="PS50850">
    <property type="entry name" value="MFS"/>
    <property type="match status" value="1"/>
</dbReference>
<dbReference type="GO" id="GO:0022857">
    <property type="term" value="F:transmembrane transporter activity"/>
    <property type="evidence" value="ECO:0007669"/>
    <property type="project" value="InterPro"/>
</dbReference>
<dbReference type="Pfam" id="PF07690">
    <property type="entry name" value="MFS_1"/>
    <property type="match status" value="1"/>
</dbReference>
<evidence type="ECO:0000256" key="6">
    <source>
        <dbReference type="SAM" id="Phobius"/>
    </source>
</evidence>
<name>C0GCC3_DETAL</name>
<dbReference type="eggNOG" id="COG2271">
    <property type="taxonomic scope" value="Bacteria"/>
</dbReference>
<evidence type="ECO:0000256" key="3">
    <source>
        <dbReference type="ARBA" id="ARBA00022692"/>
    </source>
</evidence>
<feature type="domain" description="Major facilitator superfamily (MFS) profile" evidence="7">
    <location>
        <begin position="8"/>
        <end position="402"/>
    </location>
</feature>
<feature type="transmembrane region" description="Helical" evidence="6">
    <location>
        <begin position="256"/>
        <end position="274"/>
    </location>
</feature>
<feature type="transmembrane region" description="Helical" evidence="6">
    <location>
        <begin position="173"/>
        <end position="195"/>
    </location>
</feature>
<evidence type="ECO:0000259" key="7">
    <source>
        <dbReference type="PROSITE" id="PS50850"/>
    </source>
</evidence>
<dbReference type="EMBL" id="ACJM01000001">
    <property type="protein sequence ID" value="EEG78858.1"/>
    <property type="molecule type" value="Genomic_DNA"/>
</dbReference>
<feature type="transmembrane region" description="Helical" evidence="6">
    <location>
        <begin position="52"/>
        <end position="73"/>
    </location>
</feature>
<dbReference type="PANTHER" id="PTHR11360">
    <property type="entry name" value="MONOCARBOXYLATE TRANSPORTER"/>
    <property type="match status" value="1"/>
</dbReference>
<protein>
    <submittedName>
        <fullName evidence="8">Major facilitator superfamily MFS_1</fullName>
    </submittedName>
</protein>
<accession>C0GCC3</accession>
<feature type="transmembrane region" description="Helical" evidence="6">
    <location>
        <begin position="12"/>
        <end position="32"/>
    </location>
</feature>
<dbReference type="GO" id="GO:0005886">
    <property type="term" value="C:plasma membrane"/>
    <property type="evidence" value="ECO:0007669"/>
    <property type="project" value="UniProtKB-SubCell"/>
</dbReference>
<dbReference type="CDD" id="cd17353">
    <property type="entry name" value="MFS_OFA_like"/>
    <property type="match status" value="1"/>
</dbReference>
<proteinExistence type="predicted"/>
<keyword evidence="2" id="KW-0813">Transport</keyword>
<evidence type="ECO:0000313" key="9">
    <source>
        <dbReference type="Proteomes" id="UP000006443"/>
    </source>
</evidence>
<dbReference type="OrthoDB" id="9793415at2"/>
<organism evidence="8 9">
    <name type="scientific">Dethiobacter alkaliphilus AHT 1</name>
    <dbReference type="NCBI Taxonomy" id="555088"/>
    <lineage>
        <taxon>Bacteria</taxon>
        <taxon>Bacillati</taxon>
        <taxon>Bacillota</taxon>
        <taxon>Dethiobacteria</taxon>
        <taxon>Dethiobacterales</taxon>
        <taxon>Dethiobacteraceae</taxon>
        <taxon>Dethiobacter</taxon>
    </lineage>
</organism>
<feature type="transmembrane region" description="Helical" evidence="6">
    <location>
        <begin position="85"/>
        <end position="104"/>
    </location>
</feature>
<dbReference type="PANTHER" id="PTHR11360:SF317">
    <property type="entry name" value="MAJOR FACILITATOR SUPERFAMILY (MFS) PROFILE DOMAIN-CONTAINING PROTEIN-RELATED"/>
    <property type="match status" value="1"/>
</dbReference>
<dbReference type="InterPro" id="IPR050327">
    <property type="entry name" value="Proton-linked_MCT"/>
</dbReference>
<keyword evidence="5 6" id="KW-0472">Membrane</keyword>
<dbReference type="SUPFAM" id="SSF103473">
    <property type="entry name" value="MFS general substrate transporter"/>
    <property type="match status" value="1"/>
</dbReference>
<evidence type="ECO:0000256" key="4">
    <source>
        <dbReference type="ARBA" id="ARBA00022989"/>
    </source>
</evidence>
<keyword evidence="9" id="KW-1185">Reference proteome</keyword>
<feature type="transmembrane region" description="Helical" evidence="6">
    <location>
        <begin position="227"/>
        <end position="250"/>
    </location>
</feature>
<gene>
    <name evidence="8" type="ORF">DealDRAFT_0132</name>
</gene>
<comment type="caution">
    <text evidence="8">The sequence shown here is derived from an EMBL/GenBank/DDBJ whole genome shotgun (WGS) entry which is preliminary data.</text>
</comment>
<sequence>MSEQKLMNRWLVVVGTLLIIPCIGAVYAWSIYRQPLAEILAAYQGVSPDSLTIPLNFVFSLVILFFAFGAIPGGLIQDKIGPKKVTIAGGAMLGLGLILSSFATSVMHLYIFYGVLGGIGIGFAYITPLATCNKWFPDKRGTISGVAVAGMGLGTIVFSPIGQMLIESIGPLIAMRVLGVAYFVLVAIGAQWMVLPPEGYRPKGWEPTGTQKNVIHFNQKEMVSTLAFYKIWISFMVGTASGLMMIGIASPVGQQIAGLTVTEAAAIVGMLGLFNGGGRIFWGAASDKLGRTRTIAIYSLITAVVMLTFGFINSSITFAIALFTIAACFGGFMAVFPSLTADFYGTRDYGGNYGIIYLAYGFGAPLGGWIGSAFPLNQAFNIAAFCAFISFLLMLNTKRPEKKAVLTSTADTVPKL</sequence>
<evidence type="ECO:0000313" key="8">
    <source>
        <dbReference type="EMBL" id="EEG78858.1"/>
    </source>
</evidence>
<feature type="transmembrane region" description="Helical" evidence="6">
    <location>
        <begin position="351"/>
        <end position="370"/>
    </location>
</feature>
<dbReference type="RefSeq" id="WP_008513882.1">
    <property type="nucleotide sequence ID" value="NZ_ACJM01000001.1"/>
</dbReference>
<dbReference type="InterPro" id="IPR020846">
    <property type="entry name" value="MFS_dom"/>
</dbReference>
<dbReference type="Proteomes" id="UP000006443">
    <property type="component" value="Unassembled WGS sequence"/>
</dbReference>
<keyword evidence="3 6" id="KW-0812">Transmembrane</keyword>
<feature type="transmembrane region" description="Helical" evidence="6">
    <location>
        <begin position="142"/>
        <end position="161"/>
    </location>
</feature>
<dbReference type="STRING" id="555088.DealDRAFT_0132"/>
<dbReference type="Gene3D" id="1.20.1250.20">
    <property type="entry name" value="MFS general substrate transporter like domains"/>
    <property type="match status" value="2"/>
</dbReference>
<evidence type="ECO:0000256" key="2">
    <source>
        <dbReference type="ARBA" id="ARBA00022448"/>
    </source>
</evidence>
<reference evidence="8 9" key="1">
    <citation type="submission" date="2009-02" db="EMBL/GenBank/DDBJ databases">
        <title>Sequencing of the draft genome and assembly of Dethiobacter alkaliphilus AHT 1.</title>
        <authorList>
            <consortium name="US DOE Joint Genome Institute (JGI-PGF)"/>
            <person name="Lucas S."/>
            <person name="Copeland A."/>
            <person name="Lapidus A."/>
            <person name="Glavina del Rio T."/>
            <person name="Dalin E."/>
            <person name="Tice H."/>
            <person name="Bruce D."/>
            <person name="Goodwin L."/>
            <person name="Pitluck S."/>
            <person name="Larimer F."/>
            <person name="Land M.L."/>
            <person name="Hauser L."/>
            <person name="Muyzer G."/>
        </authorList>
    </citation>
    <scope>NUCLEOTIDE SEQUENCE [LARGE SCALE GENOMIC DNA]</scope>
    <source>
        <strain evidence="8 9">AHT 1</strain>
    </source>
</reference>